<protein>
    <submittedName>
        <fullName evidence="1">Uncharacterized protein</fullName>
    </submittedName>
</protein>
<sequence length="23" mass="2823">MKMTLPSWWQVTIPHRDIREGKL</sequence>
<dbReference type="EMBL" id="BLRV01000058">
    <property type="protein sequence ID" value="GFP21530.1"/>
    <property type="molecule type" value="Genomic_DNA"/>
</dbReference>
<evidence type="ECO:0000313" key="2">
    <source>
        <dbReference type="Proteomes" id="UP000580051"/>
    </source>
</evidence>
<gene>
    <name evidence="1" type="ORF">HKBW3S06_00757</name>
</gene>
<dbReference type="Proteomes" id="UP000580051">
    <property type="component" value="Unassembled WGS sequence"/>
</dbReference>
<proteinExistence type="predicted"/>
<feature type="non-terminal residue" evidence="1">
    <location>
        <position position="23"/>
    </location>
</feature>
<comment type="caution">
    <text evidence="1">The sequence shown here is derived from an EMBL/GenBank/DDBJ whole genome shotgun (WGS) entry which is preliminary data.</text>
</comment>
<evidence type="ECO:0000313" key="1">
    <source>
        <dbReference type="EMBL" id="GFP21530.1"/>
    </source>
</evidence>
<accession>A0A6V8NQ91</accession>
<dbReference type="AlphaFoldDB" id="A0A6V8NQ91"/>
<name>A0A6V8NQ91_9ACTN</name>
<reference evidence="1 2" key="1">
    <citation type="journal article" date="2020" name="Front. Microbiol.">
        <title>Single-cell genomics of novel Actinobacteria with the Wood-Ljungdahl pathway discovered in a serpentinizing system.</title>
        <authorList>
            <person name="Merino N."/>
            <person name="Kawai M."/>
            <person name="Boyd E.S."/>
            <person name="Colman D.R."/>
            <person name="McGlynn S.E."/>
            <person name="Nealson K.H."/>
            <person name="Kurokawa K."/>
            <person name="Hongoh Y."/>
        </authorList>
    </citation>
    <scope>NUCLEOTIDE SEQUENCE [LARGE SCALE GENOMIC DNA]</scope>
    <source>
        <strain evidence="1 2">S06</strain>
    </source>
</reference>
<organism evidence="1 2">
    <name type="scientific">Candidatus Hakubella thermalkaliphila</name>
    <dbReference type="NCBI Taxonomy" id="2754717"/>
    <lineage>
        <taxon>Bacteria</taxon>
        <taxon>Bacillati</taxon>
        <taxon>Actinomycetota</taxon>
        <taxon>Actinomycetota incertae sedis</taxon>
        <taxon>Candidatus Hakubellales</taxon>
        <taxon>Candidatus Hakubellaceae</taxon>
        <taxon>Candidatus Hakubella</taxon>
    </lineage>
</organism>